<dbReference type="Pfam" id="PF13245">
    <property type="entry name" value="AAA_19"/>
    <property type="match status" value="1"/>
</dbReference>
<dbReference type="GO" id="GO:0000724">
    <property type="term" value="P:double-strand break repair via homologous recombination"/>
    <property type="evidence" value="ECO:0007669"/>
    <property type="project" value="UniProtKB-UniRule"/>
</dbReference>
<reference evidence="6" key="1">
    <citation type="submission" date="2016-06" db="EMBL/GenBank/DDBJ databases">
        <authorList>
            <person name="McIlroy S.J."/>
            <person name="Karst S.M."/>
            <person name="Albertsen M."/>
        </authorList>
    </citation>
    <scope>NUCLEOTIDE SEQUENCE [LARGE SCALE GENOMIC DNA]</scope>
</reference>
<keyword evidence="3" id="KW-0540">Nuclease</keyword>
<name>A0A1A8XUY0_9PROT</name>
<evidence type="ECO:0000313" key="6">
    <source>
        <dbReference type="Proteomes" id="UP000199169"/>
    </source>
</evidence>
<keyword evidence="3" id="KW-0238">DNA-binding</keyword>
<dbReference type="GO" id="GO:0009338">
    <property type="term" value="C:exodeoxyribonuclease V complex"/>
    <property type="evidence" value="ECO:0007669"/>
    <property type="project" value="InterPro"/>
</dbReference>
<dbReference type="InterPro" id="IPR006344">
    <property type="entry name" value="RecD"/>
</dbReference>
<dbReference type="CDD" id="cd17933">
    <property type="entry name" value="DEXSc_RecD-like"/>
    <property type="match status" value="1"/>
</dbReference>
<evidence type="ECO:0000256" key="1">
    <source>
        <dbReference type="ARBA" id="ARBA00022741"/>
    </source>
</evidence>
<comment type="similarity">
    <text evidence="3">Belongs to the RecD family.</text>
</comment>
<dbReference type="SUPFAM" id="SSF52540">
    <property type="entry name" value="P-loop containing nucleoside triphosphate hydrolases"/>
    <property type="match status" value="2"/>
</dbReference>
<dbReference type="InterPro" id="IPR050534">
    <property type="entry name" value="Coronavir_polyprotein_1ab"/>
</dbReference>
<comment type="catalytic activity">
    <reaction evidence="3">
        <text>ATP + H2O = ADP + phosphate + H(+)</text>
        <dbReference type="Rhea" id="RHEA:13065"/>
        <dbReference type="ChEBI" id="CHEBI:15377"/>
        <dbReference type="ChEBI" id="CHEBI:15378"/>
        <dbReference type="ChEBI" id="CHEBI:30616"/>
        <dbReference type="ChEBI" id="CHEBI:43474"/>
        <dbReference type="ChEBI" id="CHEBI:456216"/>
        <dbReference type="EC" id="5.6.2.3"/>
    </reaction>
</comment>
<dbReference type="InterPro" id="IPR027785">
    <property type="entry name" value="UvrD-like_helicase_C"/>
</dbReference>
<dbReference type="PANTHER" id="PTHR43788">
    <property type="entry name" value="DNA2/NAM7 HELICASE FAMILY MEMBER"/>
    <property type="match status" value="1"/>
</dbReference>
<keyword evidence="3 5" id="KW-0269">Exonuclease</keyword>
<dbReference type="Pfam" id="PF13538">
    <property type="entry name" value="UvrD_C_2"/>
    <property type="match status" value="1"/>
</dbReference>
<dbReference type="Gene3D" id="3.40.50.300">
    <property type="entry name" value="P-loop containing nucleotide triphosphate hydrolases"/>
    <property type="match status" value="3"/>
</dbReference>
<dbReference type="NCBIfam" id="TIGR01447">
    <property type="entry name" value="recD"/>
    <property type="match status" value="1"/>
</dbReference>
<keyword evidence="2 3" id="KW-0067">ATP-binding</keyword>
<dbReference type="RefSeq" id="WP_186408483.1">
    <property type="nucleotide sequence ID" value="NZ_FLQX01000143.1"/>
</dbReference>
<keyword evidence="1 3" id="KW-0547">Nucleotide-binding</keyword>
<dbReference type="PANTHER" id="PTHR43788:SF6">
    <property type="entry name" value="DNA HELICASE B"/>
    <property type="match status" value="1"/>
</dbReference>
<keyword evidence="3" id="KW-0227">DNA damage</keyword>
<keyword evidence="3" id="KW-0347">Helicase</keyword>
<protein>
    <recommendedName>
        <fullName evidence="3">RecBCD enzyme subunit RecD</fullName>
        <ecNumber evidence="3">5.6.2.3</ecNumber>
    </recommendedName>
    <alternativeName>
        <fullName evidence="3">DNA 5'-3' helicase subunit RecD</fullName>
    </alternativeName>
    <alternativeName>
        <fullName evidence="3">Exonuclease V subunit RecD</fullName>
        <shortName evidence="3">ExoV subunit RecD</shortName>
    </alternativeName>
    <alternativeName>
        <fullName evidence="3">Helicase/nuclease RecBCD subunit RecD</fullName>
    </alternativeName>
</protein>
<keyword evidence="3" id="KW-0413">Isomerase</keyword>
<evidence type="ECO:0000256" key="2">
    <source>
        <dbReference type="ARBA" id="ARBA00022840"/>
    </source>
</evidence>
<dbReference type="STRING" id="1860102.ACCAA_640035"/>
<dbReference type="HAMAP" id="MF_01487">
    <property type="entry name" value="RecD"/>
    <property type="match status" value="1"/>
</dbReference>
<keyword evidence="3 5" id="KW-0378">Hydrolase</keyword>
<evidence type="ECO:0000259" key="4">
    <source>
        <dbReference type="Pfam" id="PF13538"/>
    </source>
</evidence>
<dbReference type="GO" id="GO:0008854">
    <property type="term" value="F:exodeoxyribonuclease V activity"/>
    <property type="evidence" value="ECO:0007669"/>
    <property type="project" value="InterPro"/>
</dbReference>
<comment type="subunit">
    <text evidence="3">Heterotrimer of RecB, RecC and RecD. All subunits contribute to DNA-binding.</text>
</comment>
<sequence length="637" mass="68467">MSFRPALGALSPDQPVASDLAEGFVSHVVQWAAQVGAPADSLAVLAAAARQVSLAIQNGHVCAQVDDLATLFPAQSVAELSRCLLASGMVALAGESHVPPRILPPILPLVLDQGRRLYLHRYFDYERRLAANLRQRAARSPLAHNDDLRRQLDRLFADNARRLGDRPDWQKIAAALAWRGKLTIISGGPGTGKTTTVVALLACLLAENHKLRVALAAPTGKAAARMLDALRKRAGSLSPALQALLPRESHTVHRLLGVTPDPGRFRYHADNPLPIDALIVDEASMLDLALACRLCEAVPPDARLVLLGDKDQLAAVEAGAVFAEISAYPTLTATCIAELSALTSTPAARICLPIAITPTATPTSTPTPLADCVVWFSESHRFASSSGIGRLAANINAGRGGEACAWLATSDDSSVGWLADGSADLAPTTRQAMLDGYRPYLETLARVDLVTQRDQVFAAFDRFRVLCALRETARGVHAINRLLGQHAQHFTGDSAAAESHSPWYPGRPVMVLRNDYVLKLFNGDVGICLPDEAGHLMVWFPEQDAGFRPVAPIRLPEHDSAFAMTVHKSQGSEFESVLLLLPEKTSRVLTRELFYTGVTRASKRVRVVGSQEVLVSACANRTWRHSGLIARLGEAAG</sequence>
<accession>A0A1A8XUY0</accession>
<dbReference type="GO" id="GO:0043139">
    <property type="term" value="F:5'-3' DNA helicase activity"/>
    <property type="evidence" value="ECO:0007669"/>
    <property type="project" value="UniProtKB-UniRule"/>
</dbReference>
<dbReference type="GO" id="GO:0003677">
    <property type="term" value="F:DNA binding"/>
    <property type="evidence" value="ECO:0007669"/>
    <property type="project" value="UniProtKB-UniRule"/>
</dbReference>
<dbReference type="Gene3D" id="2.30.30.940">
    <property type="match status" value="1"/>
</dbReference>
<comment type="function">
    <text evidence="3">A helicase/nuclease that prepares dsDNA breaks (DSB) for recombinational DNA repair. Binds to DSBs and unwinds DNA via a highly rapid and processive ATP-dependent bidirectional helicase activity. Unwinds dsDNA until it encounters a Chi (crossover hotspot instigator) sequence from the 3' direction. Cuts ssDNA a few nucleotides 3' to the Chi site. The properties and activities of the enzyme are changed at Chi. The Chi-altered holoenzyme produces a long 3'-ssDNA overhang and facilitates RecA-binding to the ssDNA for homologous DNA recombination and repair. Holoenzyme degrades any linearized DNA that is unable to undergo homologous recombination. In the holoenzyme this subunit has ssDNA-dependent ATPase and 5'-3' helicase activity. When added to pre-assembled RecBC greatly stimulates nuclease activity and augments holoenzyme processivity. Negatively regulates the RecA-loading ability of RecBCD.</text>
</comment>
<keyword evidence="3" id="KW-0234">DNA repair</keyword>
<comment type="miscellaneous">
    <text evidence="3">In the RecBCD complex, RecB has a slow 3'-5' helicase, an exonuclease activity and loads RecA onto ssDNA, RecD has a fast 5'-3' helicase activity, while RecC stimulates the ATPase and processivity of the RecB helicase and contributes to recognition of the Chi site.</text>
</comment>
<proteinExistence type="inferred from homology"/>
<keyword evidence="6" id="KW-1185">Reference proteome</keyword>
<dbReference type="InterPro" id="IPR027417">
    <property type="entry name" value="P-loop_NTPase"/>
</dbReference>
<dbReference type="EC" id="5.6.2.3" evidence="3"/>
<dbReference type="Proteomes" id="UP000199169">
    <property type="component" value="Unassembled WGS sequence"/>
</dbReference>
<dbReference type="GO" id="GO:0016887">
    <property type="term" value="F:ATP hydrolysis activity"/>
    <property type="evidence" value="ECO:0007669"/>
    <property type="project" value="RHEA"/>
</dbReference>
<feature type="binding site" evidence="3">
    <location>
        <begin position="187"/>
        <end position="194"/>
    </location>
    <ligand>
        <name>ATP</name>
        <dbReference type="ChEBI" id="CHEBI:30616"/>
    </ligand>
</feature>
<evidence type="ECO:0000313" key="5">
    <source>
        <dbReference type="EMBL" id="SBT08844.1"/>
    </source>
</evidence>
<dbReference type="EMBL" id="FLQX01000143">
    <property type="protein sequence ID" value="SBT08844.1"/>
    <property type="molecule type" value="Genomic_DNA"/>
</dbReference>
<dbReference type="CDD" id="cd18809">
    <property type="entry name" value="SF1_C_RecD"/>
    <property type="match status" value="1"/>
</dbReference>
<dbReference type="GO" id="GO:0017116">
    <property type="term" value="F:single-stranded DNA helicase activity"/>
    <property type="evidence" value="ECO:0007669"/>
    <property type="project" value="TreeGrafter"/>
</dbReference>
<dbReference type="AlphaFoldDB" id="A0A1A8XUY0"/>
<evidence type="ECO:0000256" key="3">
    <source>
        <dbReference type="HAMAP-Rule" id="MF_01487"/>
    </source>
</evidence>
<organism evidence="5 6">
    <name type="scientific">Candidatus Accumulibacter aalborgensis</name>
    <dbReference type="NCBI Taxonomy" id="1860102"/>
    <lineage>
        <taxon>Bacteria</taxon>
        <taxon>Pseudomonadati</taxon>
        <taxon>Pseudomonadota</taxon>
        <taxon>Betaproteobacteria</taxon>
        <taxon>Candidatus Accumulibacter</taxon>
    </lineage>
</organism>
<dbReference type="GO" id="GO:0005524">
    <property type="term" value="F:ATP binding"/>
    <property type="evidence" value="ECO:0007669"/>
    <property type="project" value="UniProtKB-UniRule"/>
</dbReference>
<feature type="domain" description="UvrD-like helicase C-terminal" evidence="4">
    <location>
        <begin position="561"/>
        <end position="608"/>
    </location>
</feature>
<gene>
    <name evidence="3 5" type="primary">recD</name>
    <name evidence="5" type="ORF">ACCAA_640035</name>
</gene>